<keyword evidence="10" id="KW-1185">Reference proteome</keyword>
<evidence type="ECO:0000256" key="1">
    <source>
        <dbReference type="ARBA" id="ARBA00004651"/>
    </source>
</evidence>
<dbReference type="Gene3D" id="3.30.240.20">
    <property type="entry name" value="bsu07140 like domains"/>
    <property type="match status" value="2"/>
</dbReference>
<accession>A0A1I5XGR9</accession>
<name>A0A1I5XGR9_9FIRM</name>
<evidence type="ECO:0000256" key="7">
    <source>
        <dbReference type="SAM" id="Phobius"/>
    </source>
</evidence>
<evidence type="ECO:0000256" key="3">
    <source>
        <dbReference type="ARBA" id="ARBA00022475"/>
    </source>
</evidence>
<dbReference type="STRING" id="937334.SAMN05444406_1264"/>
<dbReference type="PANTHER" id="PTHR34582">
    <property type="entry name" value="UPF0702 TRANSMEMBRANE PROTEIN YCAP"/>
    <property type="match status" value="1"/>
</dbReference>
<dbReference type="PANTHER" id="PTHR34582:SF6">
    <property type="entry name" value="UPF0702 TRANSMEMBRANE PROTEIN YCAP"/>
    <property type="match status" value="1"/>
</dbReference>
<dbReference type="InterPro" id="IPR023090">
    <property type="entry name" value="UPF0702_alpha/beta_dom_sf"/>
</dbReference>
<dbReference type="Pfam" id="PF04239">
    <property type="entry name" value="DUF421"/>
    <property type="match status" value="1"/>
</dbReference>
<dbReference type="InterPro" id="IPR007353">
    <property type="entry name" value="DUF421"/>
</dbReference>
<evidence type="ECO:0000259" key="8">
    <source>
        <dbReference type="Pfam" id="PF04239"/>
    </source>
</evidence>
<keyword evidence="3" id="KW-1003">Cell membrane</keyword>
<keyword evidence="4 7" id="KW-0812">Transmembrane</keyword>
<evidence type="ECO:0000313" key="10">
    <source>
        <dbReference type="Proteomes" id="UP000198577"/>
    </source>
</evidence>
<reference evidence="9 10" key="1">
    <citation type="submission" date="2016-10" db="EMBL/GenBank/DDBJ databases">
        <authorList>
            <person name="de Groot N.N."/>
        </authorList>
    </citation>
    <scope>NUCLEOTIDE SEQUENCE [LARGE SCALE GENOMIC DNA]</scope>
    <source>
        <strain evidence="9 10">DSM 20678</strain>
    </source>
</reference>
<comment type="similarity">
    <text evidence="2">Belongs to the UPF0702 family.</text>
</comment>
<evidence type="ECO:0000256" key="5">
    <source>
        <dbReference type="ARBA" id="ARBA00022989"/>
    </source>
</evidence>
<sequence length="225" mass="25466">MLVAFFRALILYAVVVTGVRIMGKRQVGELQPFELMVTIMIAELASVPMQDTSIPLLNGIISILALLLAEAVISYITLKSERARTILCGSPSIVIQNGKIVQKELARLRYNVNDLLEQLREKNIVNVSDVEFAILETNGQLSVIPKPQKRPVTAEDLKLSTRYEGLPYTLIMDGHIQHKNLTKAGVDINWLLQQLEIRGLKPEDVFFAYLDSQRNLQIEEKEKRR</sequence>
<dbReference type="EMBL" id="FOXR01000026">
    <property type="protein sequence ID" value="SFQ31163.1"/>
    <property type="molecule type" value="Genomic_DNA"/>
</dbReference>
<organism evidence="9 10">
    <name type="scientific">Caldicoprobacter faecalis</name>
    <dbReference type="NCBI Taxonomy" id="937334"/>
    <lineage>
        <taxon>Bacteria</taxon>
        <taxon>Bacillati</taxon>
        <taxon>Bacillota</taxon>
        <taxon>Clostridia</taxon>
        <taxon>Caldicoprobacterales</taxon>
        <taxon>Caldicoprobacteraceae</taxon>
        <taxon>Caldicoprobacter</taxon>
    </lineage>
</organism>
<dbReference type="AlphaFoldDB" id="A0A1I5XGR9"/>
<keyword evidence="5 7" id="KW-1133">Transmembrane helix</keyword>
<dbReference type="Proteomes" id="UP000198577">
    <property type="component" value="Unassembled WGS sequence"/>
</dbReference>
<dbReference type="RefSeq" id="WP_092282586.1">
    <property type="nucleotide sequence ID" value="NZ_FOXR01000026.1"/>
</dbReference>
<feature type="transmembrane region" description="Helical" evidence="7">
    <location>
        <begin position="6"/>
        <end position="23"/>
    </location>
</feature>
<proteinExistence type="inferred from homology"/>
<evidence type="ECO:0000313" key="9">
    <source>
        <dbReference type="EMBL" id="SFQ31163.1"/>
    </source>
</evidence>
<evidence type="ECO:0000256" key="4">
    <source>
        <dbReference type="ARBA" id="ARBA00022692"/>
    </source>
</evidence>
<evidence type="ECO:0000256" key="2">
    <source>
        <dbReference type="ARBA" id="ARBA00006448"/>
    </source>
</evidence>
<dbReference type="GO" id="GO:0005886">
    <property type="term" value="C:plasma membrane"/>
    <property type="evidence" value="ECO:0007669"/>
    <property type="project" value="UniProtKB-SubCell"/>
</dbReference>
<feature type="domain" description="YetF C-terminal" evidence="8">
    <location>
        <begin position="79"/>
        <end position="209"/>
    </location>
</feature>
<protein>
    <submittedName>
        <fullName evidence="9">Uncharacterized membrane protein YcaP, DUF421 family</fullName>
    </submittedName>
</protein>
<comment type="subcellular location">
    <subcellularLocation>
        <location evidence="1">Cell membrane</location>
        <topology evidence="1">Multi-pass membrane protein</topology>
    </subcellularLocation>
</comment>
<gene>
    <name evidence="9" type="ORF">SAMN05444406_1264</name>
</gene>
<dbReference type="OrthoDB" id="1682423at2"/>
<feature type="transmembrane region" description="Helical" evidence="7">
    <location>
        <begin position="56"/>
        <end position="78"/>
    </location>
</feature>
<keyword evidence="6 7" id="KW-0472">Membrane</keyword>
<evidence type="ECO:0000256" key="6">
    <source>
        <dbReference type="ARBA" id="ARBA00023136"/>
    </source>
</evidence>